<evidence type="ECO:0000313" key="1">
    <source>
        <dbReference type="EMBL" id="KAB8294963.1"/>
    </source>
</evidence>
<dbReference type="OrthoDB" id="3536823at2759"/>
<gene>
    <name evidence="1" type="ORF">EYC80_006916</name>
</gene>
<accession>A0A5N6JZL2</accession>
<organism evidence="1 2">
    <name type="scientific">Monilinia laxa</name>
    <name type="common">Brown rot fungus</name>
    <name type="synonym">Sclerotinia laxa</name>
    <dbReference type="NCBI Taxonomy" id="61186"/>
    <lineage>
        <taxon>Eukaryota</taxon>
        <taxon>Fungi</taxon>
        <taxon>Dikarya</taxon>
        <taxon>Ascomycota</taxon>
        <taxon>Pezizomycotina</taxon>
        <taxon>Leotiomycetes</taxon>
        <taxon>Helotiales</taxon>
        <taxon>Sclerotiniaceae</taxon>
        <taxon>Monilinia</taxon>
    </lineage>
</organism>
<comment type="caution">
    <text evidence="1">The sequence shown here is derived from an EMBL/GenBank/DDBJ whole genome shotgun (WGS) entry which is preliminary data.</text>
</comment>
<protein>
    <submittedName>
        <fullName evidence="1">Uncharacterized protein</fullName>
    </submittedName>
</protein>
<dbReference type="Proteomes" id="UP000326757">
    <property type="component" value="Unassembled WGS sequence"/>
</dbReference>
<dbReference type="EMBL" id="VIGI01000010">
    <property type="protein sequence ID" value="KAB8294963.1"/>
    <property type="molecule type" value="Genomic_DNA"/>
</dbReference>
<evidence type="ECO:0000313" key="2">
    <source>
        <dbReference type="Proteomes" id="UP000326757"/>
    </source>
</evidence>
<reference evidence="1 2" key="1">
    <citation type="submission" date="2019-06" db="EMBL/GenBank/DDBJ databases">
        <title>Genome Sequence of the Brown Rot Fungal Pathogen Monilinia laxa.</title>
        <authorList>
            <person name="De Miccolis Angelini R.M."/>
            <person name="Landi L."/>
            <person name="Abate D."/>
            <person name="Pollastro S."/>
            <person name="Romanazzi G."/>
            <person name="Faretra F."/>
        </authorList>
    </citation>
    <scope>NUCLEOTIDE SEQUENCE [LARGE SCALE GENOMIC DNA]</scope>
    <source>
        <strain evidence="1 2">Mlax316</strain>
    </source>
</reference>
<sequence length="280" mass="31310">MTKSSIDFSSCSNFDQNLPQLKQASSHLEYRYPQGQQENTNAEDYSSQNLFPESLCKPRFCCDNASAQVFGFTGCPIHRRCIQESDNIETGEYKPIRTPNAERLKLLSVSPLQLINPSSNPDTNPNFTDFELFDHQSDDYENHHDIWLSSSISDGNLDVDIENCRTFDKFNTPRSSVVSLSQSFCFPPLNSPTDSWSMGNQSMVSLPTMYQADFLEALNYNALSGVGQWTSGMTIGSNDLATAVESELQLSRSTNSNIVYVSNPSIVEAISSFELSFYDV</sequence>
<dbReference type="AlphaFoldDB" id="A0A5N6JZL2"/>
<proteinExistence type="predicted"/>
<keyword evidence="2" id="KW-1185">Reference proteome</keyword>
<name>A0A5N6JZL2_MONLA</name>